<dbReference type="PANTHER" id="PTHR42759:SF5">
    <property type="entry name" value="METHANOL DEHYDROGENASE REGULATOR"/>
    <property type="match status" value="1"/>
</dbReference>
<dbReference type="InterPro" id="IPR027417">
    <property type="entry name" value="P-loop_NTPase"/>
</dbReference>
<comment type="caution">
    <text evidence="3">The sequence shown here is derived from an EMBL/GenBank/DDBJ whole genome shotgun (WGS) entry which is preliminary data.</text>
</comment>
<proteinExistence type="predicted"/>
<feature type="domain" description="ChlI/MoxR AAA lid" evidence="2">
    <location>
        <begin position="235"/>
        <end position="298"/>
    </location>
</feature>
<evidence type="ECO:0000313" key="4">
    <source>
        <dbReference type="Proteomes" id="UP000050833"/>
    </source>
</evidence>
<dbReference type="Pfam" id="PF07726">
    <property type="entry name" value="AAA_3"/>
    <property type="match status" value="1"/>
</dbReference>
<dbReference type="Proteomes" id="UP000050833">
    <property type="component" value="Unassembled WGS sequence"/>
</dbReference>
<accession>A0AAW3JV67</accession>
<evidence type="ECO:0000259" key="2">
    <source>
        <dbReference type="Pfam" id="PF17863"/>
    </source>
</evidence>
<feature type="domain" description="ATPase AAA-3" evidence="1">
    <location>
        <begin position="39"/>
        <end position="169"/>
    </location>
</feature>
<dbReference type="Gene3D" id="1.10.8.80">
    <property type="entry name" value="Magnesium chelatase subunit I, C-Terminal domain"/>
    <property type="match status" value="1"/>
</dbReference>
<dbReference type="PIRSF" id="PIRSF002849">
    <property type="entry name" value="AAA_ATPase_chaperone_MoxR_prd"/>
    <property type="match status" value="1"/>
</dbReference>
<organism evidence="3 4">
    <name type="scientific">Butyribacter intestini</name>
    <dbReference type="NCBI Taxonomy" id="1703332"/>
    <lineage>
        <taxon>Bacteria</taxon>
        <taxon>Bacillati</taxon>
        <taxon>Bacillota</taxon>
        <taxon>Clostridia</taxon>
        <taxon>Lachnospirales</taxon>
        <taxon>Lachnospiraceae</taxon>
        <taxon>Butyribacter</taxon>
    </lineage>
</organism>
<dbReference type="RefSeq" id="WP_055945662.1">
    <property type="nucleotide sequence ID" value="NZ_JAQDCV010000007.1"/>
</dbReference>
<evidence type="ECO:0000313" key="3">
    <source>
        <dbReference type="EMBL" id="KQC85631.1"/>
    </source>
</evidence>
<dbReference type="InterPro" id="IPR041628">
    <property type="entry name" value="ChlI/MoxR_AAA_lid"/>
</dbReference>
<dbReference type="SUPFAM" id="SSF52540">
    <property type="entry name" value="P-loop containing nucleoside triphosphate hydrolases"/>
    <property type="match status" value="1"/>
</dbReference>
<dbReference type="GO" id="GO:0005524">
    <property type="term" value="F:ATP binding"/>
    <property type="evidence" value="ECO:0007669"/>
    <property type="project" value="InterPro"/>
</dbReference>
<name>A0AAW3JV67_9FIRM</name>
<dbReference type="InterPro" id="IPR011703">
    <property type="entry name" value="ATPase_AAA-3"/>
</dbReference>
<dbReference type="InterPro" id="IPR050764">
    <property type="entry name" value="CbbQ/NirQ/NorQ/GpvN"/>
</dbReference>
<evidence type="ECO:0000259" key="1">
    <source>
        <dbReference type="Pfam" id="PF07726"/>
    </source>
</evidence>
<dbReference type="EMBL" id="LLKB01000005">
    <property type="protein sequence ID" value="KQC85631.1"/>
    <property type="molecule type" value="Genomic_DNA"/>
</dbReference>
<dbReference type="Gene3D" id="3.40.50.300">
    <property type="entry name" value="P-loop containing nucleotide triphosphate hydrolases"/>
    <property type="match status" value="1"/>
</dbReference>
<keyword evidence="4" id="KW-1185">Reference proteome</keyword>
<dbReference type="GO" id="GO:0016887">
    <property type="term" value="F:ATP hydrolysis activity"/>
    <property type="evidence" value="ECO:0007669"/>
    <property type="project" value="InterPro"/>
</dbReference>
<gene>
    <name evidence="3" type="ORF">APZ18_12110</name>
</gene>
<dbReference type="AlphaFoldDB" id="A0AAW3JV67"/>
<protein>
    <submittedName>
        <fullName evidence="3">AAA family ATPase</fullName>
    </submittedName>
</protein>
<reference evidence="3 4" key="1">
    <citation type="submission" date="2015-10" db="EMBL/GenBank/DDBJ databases">
        <title>Butyribacter intestini gen. nov., sp. nov., a butyric acid-producing bacterium of the family Lachnospiraceae isolated from the human faeces.</title>
        <authorList>
            <person name="Zou Y."/>
            <person name="Xue W."/>
            <person name="Luo G."/>
            <person name="Lv M."/>
        </authorList>
    </citation>
    <scope>NUCLEOTIDE SEQUENCE [LARGE SCALE GENOMIC DNA]</scope>
    <source>
        <strain evidence="3 4">TF01-11</strain>
    </source>
</reference>
<sequence length="321" mass="35735">MKEKYYSDCIKVLDEVGKVVIGKDDCIRSVMAAVLAEGHILIDDVPGVGKTSLATAFAKAMGLENKRTQFTSDVMPADIIGFNMYDNKSQEFIYQPGPVMCNFFLADEINRTSPKTQSALLEVMEEKSVTVDGVTRKVPEPFIVIATQNPEGSIGTQLLPESQLDRFMICISMGYPSLEDEIKIAKNCEKDYENVRMSESVASVIDGEELLNIRKYVKDIFIADEVYDYICRLIRATRGSDYIRLGVSPRGTIALTKLSKAFAFLDDRDYVTPKDVKEAFEKIAPHRIVMSGRASGERISSQMAIKKISNGIKAPGIKKKK</sequence>
<dbReference type="PANTHER" id="PTHR42759">
    <property type="entry name" value="MOXR FAMILY PROTEIN"/>
    <property type="match status" value="1"/>
</dbReference>
<dbReference type="Pfam" id="PF17863">
    <property type="entry name" value="AAA_lid_2"/>
    <property type="match status" value="1"/>
</dbReference>